<evidence type="ECO:0000256" key="7">
    <source>
        <dbReference type="ARBA" id="ARBA00022989"/>
    </source>
</evidence>
<dbReference type="GO" id="GO:0008495">
    <property type="term" value="F:protoheme IX farnesyltransferase activity"/>
    <property type="evidence" value="ECO:0007669"/>
    <property type="project" value="UniProtKB-UniRule"/>
</dbReference>
<organism evidence="15 16">
    <name type="scientific">Neptunomonas qingdaonensis</name>
    <dbReference type="NCBI Taxonomy" id="1045558"/>
    <lineage>
        <taxon>Bacteria</taxon>
        <taxon>Pseudomonadati</taxon>
        <taxon>Pseudomonadota</taxon>
        <taxon>Gammaproteobacteria</taxon>
        <taxon>Oceanospirillales</taxon>
        <taxon>Oceanospirillaceae</taxon>
        <taxon>Neptunomonas</taxon>
    </lineage>
</organism>
<keyword evidence="7 14" id="KW-1133">Transmembrane helix</keyword>
<comment type="function">
    <text evidence="14">Converts heme B (protoheme IX) to heme O by substitution of the vinyl group on carbon 2 of heme B porphyrin ring with a hydroxyethyl farnesyl side group.</text>
</comment>
<dbReference type="Gene3D" id="1.10.357.140">
    <property type="entry name" value="UbiA prenyltransferase"/>
    <property type="match status" value="1"/>
</dbReference>
<feature type="transmembrane region" description="Helical" evidence="14">
    <location>
        <begin position="65"/>
        <end position="86"/>
    </location>
</feature>
<dbReference type="PROSITE" id="PS00943">
    <property type="entry name" value="UBIA"/>
    <property type="match status" value="1"/>
</dbReference>
<evidence type="ECO:0000313" key="15">
    <source>
        <dbReference type="EMBL" id="SFF85682.1"/>
    </source>
</evidence>
<feature type="transmembrane region" description="Helical" evidence="14">
    <location>
        <begin position="230"/>
        <end position="252"/>
    </location>
</feature>
<dbReference type="NCBIfam" id="NF003349">
    <property type="entry name" value="PRK04375.1-2"/>
    <property type="match status" value="1"/>
</dbReference>
<evidence type="ECO:0000256" key="12">
    <source>
        <dbReference type="ARBA" id="ARBA00042475"/>
    </source>
</evidence>
<feature type="transmembrane region" description="Helical" evidence="14">
    <location>
        <begin position="290"/>
        <end position="311"/>
    </location>
</feature>
<name>A0A1I2M292_9GAMM</name>
<dbReference type="Proteomes" id="UP000198623">
    <property type="component" value="Unassembled WGS sequence"/>
</dbReference>
<keyword evidence="5 14" id="KW-0808">Transferase</keyword>
<evidence type="ECO:0000256" key="14">
    <source>
        <dbReference type="HAMAP-Rule" id="MF_00154"/>
    </source>
</evidence>
<gene>
    <name evidence="14" type="primary">cyoE</name>
    <name evidence="15" type="ORF">SAMN05216175_101384</name>
</gene>
<dbReference type="InterPro" id="IPR000537">
    <property type="entry name" value="UbiA_prenyltransferase"/>
</dbReference>
<dbReference type="FunFam" id="1.10.357.140:FF:000001">
    <property type="entry name" value="Protoheme IX farnesyltransferase"/>
    <property type="match status" value="1"/>
</dbReference>
<dbReference type="AlphaFoldDB" id="A0A1I2M292"/>
<dbReference type="EC" id="2.5.1.141" evidence="3 14"/>
<comment type="miscellaneous">
    <text evidence="14">Carbon 2 of the heme B porphyrin ring is defined according to the Fischer nomenclature.</text>
</comment>
<keyword evidence="6 14" id="KW-0812">Transmembrane</keyword>
<dbReference type="InterPro" id="IPR006369">
    <property type="entry name" value="Protohaem_IX_farnesylTrfase"/>
</dbReference>
<dbReference type="EMBL" id="FOOU01000001">
    <property type="protein sequence ID" value="SFF85682.1"/>
    <property type="molecule type" value="Genomic_DNA"/>
</dbReference>
<keyword evidence="4 14" id="KW-1003">Cell membrane</keyword>
<dbReference type="PANTHER" id="PTHR43448">
    <property type="entry name" value="PROTOHEME IX FARNESYLTRANSFERASE, MITOCHONDRIAL"/>
    <property type="match status" value="1"/>
</dbReference>
<evidence type="ECO:0000256" key="5">
    <source>
        <dbReference type="ARBA" id="ARBA00022679"/>
    </source>
</evidence>
<dbReference type="CDD" id="cd13957">
    <property type="entry name" value="PT_UbiA_Cox10"/>
    <property type="match status" value="1"/>
</dbReference>
<feature type="transmembrane region" description="Helical" evidence="14">
    <location>
        <begin position="136"/>
        <end position="154"/>
    </location>
</feature>
<comment type="similarity">
    <text evidence="14">Belongs to the UbiA prenyltransferase family. Protoheme IX farnesyltransferase subfamily.</text>
</comment>
<comment type="pathway">
    <text evidence="2 14">Porphyrin-containing compound metabolism; heme O biosynthesis; heme O from protoheme: step 1/1.</text>
</comment>
<dbReference type="InterPro" id="IPR044878">
    <property type="entry name" value="UbiA_sf"/>
</dbReference>
<dbReference type="PANTHER" id="PTHR43448:SF7">
    <property type="entry name" value="4-HYDROXYBENZOATE SOLANESYLTRANSFERASE"/>
    <property type="match status" value="1"/>
</dbReference>
<evidence type="ECO:0000256" key="13">
    <source>
        <dbReference type="ARBA" id="ARBA00047690"/>
    </source>
</evidence>
<feature type="transmembrane region" description="Helical" evidence="14">
    <location>
        <begin position="40"/>
        <end position="59"/>
    </location>
</feature>
<feature type="transmembrane region" description="Helical" evidence="14">
    <location>
        <begin position="107"/>
        <end position="130"/>
    </location>
</feature>
<evidence type="ECO:0000256" key="9">
    <source>
        <dbReference type="ARBA" id="ARBA00023136"/>
    </source>
</evidence>
<dbReference type="GO" id="GO:0005886">
    <property type="term" value="C:plasma membrane"/>
    <property type="evidence" value="ECO:0007669"/>
    <property type="project" value="UniProtKB-SubCell"/>
</dbReference>
<dbReference type="UniPathway" id="UPA00834">
    <property type="reaction ID" value="UER00712"/>
</dbReference>
<dbReference type="NCBIfam" id="TIGR01473">
    <property type="entry name" value="cyoE_ctaB"/>
    <property type="match status" value="1"/>
</dbReference>
<comment type="catalytic activity">
    <reaction evidence="13 14">
        <text>heme b + (2E,6E)-farnesyl diphosphate + H2O = Fe(II)-heme o + diphosphate</text>
        <dbReference type="Rhea" id="RHEA:28070"/>
        <dbReference type="ChEBI" id="CHEBI:15377"/>
        <dbReference type="ChEBI" id="CHEBI:33019"/>
        <dbReference type="ChEBI" id="CHEBI:60344"/>
        <dbReference type="ChEBI" id="CHEBI:60530"/>
        <dbReference type="ChEBI" id="CHEBI:175763"/>
        <dbReference type="EC" id="2.5.1.141"/>
    </reaction>
</comment>
<keyword evidence="8 14" id="KW-0350">Heme biosynthesis</keyword>
<dbReference type="OrthoDB" id="9814417at2"/>
<feature type="transmembrane region" description="Helical" evidence="14">
    <location>
        <begin position="161"/>
        <end position="182"/>
    </location>
</feature>
<dbReference type="Pfam" id="PF01040">
    <property type="entry name" value="UbiA"/>
    <property type="match status" value="1"/>
</dbReference>
<sequence>MQHSNIKHSTIQPPDHITQSPAIEAISQWRDYLGLCKLKVVAVMLLTALVGMCLAVPELPAFSTLFWGLSGIGLASCSAAAVNHVVDSHIDEKMARTRHRPLPQGKITHQQALLFAAIIGVIGITALVIFINPLTAWLTLASLIGYAVVYSMWLKRATPQNIVIGGVAGAAPPLLGWVAVTGSLDPNSLLLMLIIFAWTPPHFWALCIARKADYQKAGIPMLPVTHGEAFTKLQIILYTLLMVATTAFPYLTQMSGEFYLIGVVALNLRFMQWAWKVYNSDDKQVAMGMFRYSITYIMMLFVVLLIDHYYAFFS</sequence>
<evidence type="ECO:0000256" key="6">
    <source>
        <dbReference type="ARBA" id="ARBA00022692"/>
    </source>
</evidence>
<dbReference type="HAMAP" id="MF_00154">
    <property type="entry name" value="CyoE_CtaB"/>
    <property type="match status" value="1"/>
</dbReference>
<dbReference type="InterPro" id="IPR030470">
    <property type="entry name" value="UbiA_prenylTrfase_CS"/>
</dbReference>
<keyword evidence="9 14" id="KW-0472">Membrane</keyword>
<evidence type="ECO:0000256" key="10">
    <source>
        <dbReference type="ARBA" id="ARBA00030253"/>
    </source>
</evidence>
<evidence type="ECO:0000256" key="4">
    <source>
        <dbReference type="ARBA" id="ARBA00022475"/>
    </source>
</evidence>
<accession>A0A1I2M292</accession>
<dbReference type="GO" id="GO:0048034">
    <property type="term" value="P:heme O biosynthetic process"/>
    <property type="evidence" value="ECO:0007669"/>
    <property type="project" value="UniProtKB-UniRule"/>
</dbReference>
<evidence type="ECO:0000256" key="1">
    <source>
        <dbReference type="ARBA" id="ARBA00004651"/>
    </source>
</evidence>
<keyword evidence="16" id="KW-1185">Reference proteome</keyword>
<evidence type="ECO:0000313" key="16">
    <source>
        <dbReference type="Proteomes" id="UP000198623"/>
    </source>
</evidence>
<evidence type="ECO:0000256" key="11">
    <source>
        <dbReference type="ARBA" id="ARBA00040810"/>
    </source>
</evidence>
<feature type="transmembrane region" description="Helical" evidence="14">
    <location>
        <begin position="258"/>
        <end position="278"/>
    </location>
</feature>
<evidence type="ECO:0000256" key="3">
    <source>
        <dbReference type="ARBA" id="ARBA00012292"/>
    </source>
</evidence>
<dbReference type="STRING" id="1045558.SAMN05216175_101384"/>
<reference evidence="16" key="1">
    <citation type="submission" date="2016-10" db="EMBL/GenBank/DDBJ databases">
        <authorList>
            <person name="Varghese N."/>
            <person name="Submissions S."/>
        </authorList>
    </citation>
    <scope>NUCLEOTIDE SEQUENCE [LARGE SCALE GENOMIC DNA]</scope>
    <source>
        <strain evidence="16">CGMCC 1.10971</strain>
    </source>
</reference>
<comment type="subcellular location">
    <subcellularLocation>
        <location evidence="1 14">Cell membrane</location>
        <topology evidence="1 14">Multi-pass membrane protein</topology>
    </subcellularLocation>
</comment>
<protein>
    <recommendedName>
        <fullName evidence="11 14">Protoheme IX farnesyltransferase</fullName>
        <ecNumber evidence="3 14">2.5.1.141</ecNumber>
    </recommendedName>
    <alternativeName>
        <fullName evidence="12 14">Heme B farnesyltransferase</fullName>
    </alternativeName>
    <alternativeName>
        <fullName evidence="10 14">Heme O synthase</fullName>
    </alternativeName>
</protein>
<dbReference type="RefSeq" id="WP_090723638.1">
    <property type="nucleotide sequence ID" value="NZ_FOOU01000001.1"/>
</dbReference>
<proteinExistence type="inferred from homology"/>
<evidence type="ECO:0000256" key="8">
    <source>
        <dbReference type="ARBA" id="ARBA00023133"/>
    </source>
</evidence>
<evidence type="ECO:0000256" key="2">
    <source>
        <dbReference type="ARBA" id="ARBA00004919"/>
    </source>
</evidence>
<feature type="transmembrane region" description="Helical" evidence="14">
    <location>
        <begin position="188"/>
        <end position="209"/>
    </location>
</feature>